<dbReference type="AlphaFoldDB" id="A0A157T3T9"/>
<protein>
    <submittedName>
        <fullName evidence="1">Partial ORF from ISC1904</fullName>
    </submittedName>
</protein>
<evidence type="ECO:0000313" key="2">
    <source>
        <dbReference type="Proteomes" id="UP000076770"/>
    </source>
</evidence>
<dbReference type="PATRIC" id="fig|2287.9.peg.2090"/>
<accession>A0A157T3T9</accession>
<name>A0A157T3T9_SACSO</name>
<gene>
    <name evidence="1" type="ORF">SSOP1_1994</name>
</gene>
<sequence length="67" mass="7702">MILNNEVSRVIIAHPDRLVRFGLEILKEVSKVHNYEIVALNKEDKTSEELVEDLISSANGEERDERP</sequence>
<dbReference type="EMBL" id="LT549890">
    <property type="protein sequence ID" value="SAI85548.1"/>
    <property type="molecule type" value="Genomic_DNA"/>
</dbReference>
<evidence type="ECO:0000313" key="1">
    <source>
        <dbReference type="EMBL" id="SAI85548.1"/>
    </source>
</evidence>
<dbReference type="Proteomes" id="UP000076770">
    <property type="component" value="Chromosome i"/>
</dbReference>
<reference evidence="2" key="1">
    <citation type="submission" date="2016-04" db="EMBL/GenBank/DDBJ databases">
        <authorList>
            <person name="Shah S.A."/>
            <person name="Garrett R.A."/>
        </authorList>
    </citation>
    <scope>NUCLEOTIDE SEQUENCE [LARGE SCALE GENOMIC DNA]</scope>
    <source>
        <strain evidence="2">ATCC 35091 / DSM 1616 / JCM 8930 / NBRC 15331 / P1</strain>
    </source>
</reference>
<organism evidence="1 2">
    <name type="scientific">Saccharolobus solfataricus</name>
    <name type="common">Sulfolobus solfataricus</name>
    <dbReference type="NCBI Taxonomy" id="2287"/>
    <lineage>
        <taxon>Archaea</taxon>
        <taxon>Thermoproteota</taxon>
        <taxon>Thermoprotei</taxon>
        <taxon>Sulfolobales</taxon>
        <taxon>Sulfolobaceae</taxon>
        <taxon>Saccharolobus</taxon>
    </lineage>
</organism>
<proteinExistence type="predicted"/>